<sequence>MGGFAGPHDVSHALIVRARIAAGTRDVPEQLDRITTRVLCPPTGGAAS</sequence>
<protein>
    <submittedName>
        <fullName evidence="1">Uncharacterized protein</fullName>
    </submittedName>
</protein>
<evidence type="ECO:0000313" key="1">
    <source>
        <dbReference type="EMBL" id="MFC5144619.1"/>
    </source>
</evidence>
<keyword evidence="2" id="KW-1185">Reference proteome</keyword>
<accession>A0ABV9ZT79</accession>
<dbReference type="RefSeq" id="WP_382038591.1">
    <property type="nucleotide sequence ID" value="NZ_JBHSKJ010000004.1"/>
</dbReference>
<dbReference type="Proteomes" id="UP001596222">
    <property type="component" value="Unassembled WGS sequence"/>
</dbReference>
<evidence type="ECO:0000313" key="2">
    <source>
        <dbReference type="Proteomes" id="UP001596222"/>
    </source>
</evidence>
<dbReference type="EMBL" id="JBHSKJ010000004">
    <property type="protein sequence ID" value="MFC5144619.1"/>
    <property type="molecule type" value="Genomic_DNA"/>
</dbReference>
<comment type="caution">
    <text evidence="1">The sequence shown here is derived from an EMBL/GenBank/DDBJ whole genome shotgun (WGS) entry which is preliminary data.</text>
</comment>
<name>A0ABV9ZT79_9ACTN</name>
<gene>
    <name evidence="1" type="ORF">ACFPP6_08005</name>
</gene>
<proteinExistence type="predicted"/>
<reference evidence="2" key="1">
    <citation type="journal article" date="2019" name="Int. J. Syst. Evol. Microbiol.">
        <title>The Global Catalogue of Microorganisms (GCM) 10K type strain sequencing project: providing services to taxonomists for standard genome sequencing and annotation.</title>
        <authorList>
            <consortium name="The Broad Institute Genomics Platform"/>
            <consortium name="The Broad Institute Genome Sequencing Center for Infectious Disease"/>
            <person name="Wu L."/>
            <person name="Ma J."/>
        </authorList>
    </citation>
    <scope>NUCLEOTIDE SEQUENCE [LARGE SCALE GENOMIC DNA]</scope>
    <source>
        <strain evidence="2">CGMCC 4.1641</strain>
    </source>
</reference>
<organism evidence="1 2">
    <name type="scientific">Streptomyces aureoversilis</name>
    <dbReference type="NCBI Taxonomy" id="67277"/>
    <lineage>
        <taxon>Bacteria</taxon>
        <taxon>Bacillati</taxon>
        <taxon>Actinomycetota</taxon>
        <taxon>Actinomycetes</taxon>
        <taxon>Kitasatosporales</taxon>
        <taxon>Streptomycetaceae</taxon>
        <taxon>Streptomyces</taxon>
    </lineage>
</organism>